<dbReference type="Pfam" id="PF13480">
    <property type="entry name" value="Acetyltransf_6"/>
    <property type="match status" value="1"/>
</dbReference>
<evidence type="ECO:0000256" key="6">
    <source>
        <dbReference type="ARBA" id="ARBA00023316"/>
    </source>
</evidence>
<keyword evidence="4" id="KW-0573">Peptidoglycan synthesis</keyword>
<dbReference type="GO" id="GO:0071555">
    <property type="term" value="P:cell wall organization"/>
    <property type="evidence" value="ECO:0007669"/>
    <property type="project" value="UniProtKB-KW"/>
</dbReference>
<dbReference type="InterPro" id="IPR016181">
    <property type="entry name" value="Acyl_CoA_acyltransferase"/>
</dbReference>
<protein>
    <submittedName>
        <fullName evidence="8">Lipid II:glycine glycyltransferase (Peptidoglycan interpeptide bridge formation enzyme)</fullName>
    </submittedName>
</protein>
<evidence type="ECO:0000256" key="2">
    <source>
        <dbReference type="ARBA" id="ARBA00022679"/>
    </source>
</evidence>
<gene>
    <name evidence="8" type="ORF">C7449_102532</name>
</gene>
<dbReference type="GO" id="GO:0008360">
    <property type="term" value="P:regulation of cell shape"/>
    <property type="evidence" value="ECO:0007669"/>
    <property type="project" value="UniProtKB-KW"/>
</dbReference>
<sequence>MPMRGSVAEYHYEHADVDDWRNWLRRAPVSYVGQSDAYGEGKATQGWSVSRVVFRNRNRAVAACQIQERRIAGILVVSRVHQGPLFFDSNPSPDVVLGVYRALRKGWGRLWTGPLVISPALVDTPENRKILRLAGYRKRSDVAVQSALLDLNGTEGDLFARLSSNFRNRCRKAEKAGVTVDVSNSPEVIDWLVRNNINTLSAKNVFANTVEFYQAVARAAGDDFFVLRALHGDEPVGGAIFLRTGNTTKYEIGWRCPKAHNLYLGYALMWNAIKEARRRGAVLYDVGGLGDAGGFTRFKREMKGREYQLIGDHIGFDLPDTPSLRLIPSQIGQFAALAIVT</sequence>
<evidence type="ECO:0000259" key="7">
    <source>
        <dbReference type="Pfam" id="PF13480"/>
    </source>
</evidence>
<proteinExistence type="inferred from homology"/>
<reference evidence="8 9" key="1">
    <citation type="submission" date="2018-04" db="EMBL/GenBank/DDBJ databases">
        <title>Genomic Encyclopedia of Type Strains, Phase IV (KMG-IV): sequencing the most valuable type-strain genomes for metagenomic binning, comparative biology and taxonomic classification.</title>
        <authorList>
            <person name="Goeker M."/>
        </authorList>
    </citation>
    <scope>NUCLEOTIDE SEQUENCE [LARGE SCALE GENOMIC DNA]</scope>
    <source>
        <strain evidence="8 9">DSM 7138</strain>
    </source>
</reference>
<dbReference type="EMBL" id="PZZZ01000002">
    <property type="protein sequence ID" value="PTM97655.1"/>
    <property type="molecule type" value="Genomic_DNA"/>
</dbReference>
<dbReference type="Gene3D" id="3.40.630.30">
    <property type="match status" value="2"/>
</dbReference>
<dbReference type="InterPro" id="IPR050644">
    <property type="entry name" value="PG_Glycine_Bridge_Synth"/>
</dbReference>
<evidence type="ECO:0000256" key="1">
    <source>
        <dbReference type="ARBA" id="ARBA00009943"/>
    </source>
</evidence>
<comment type="similarity">
    <text evidence="1">Belongs to the FemABX family.</text>
</comment>
<dbReference type="SUPFAM" id="SSF55729">
    <property type="entry name" value="Acyl-CoA N-acyltransferases (Nat)"/>
    <property type="match status" value="2"/>
</dbReference>
<dbReference type="PROSITE" id="PS51191">
    <property type="entry name" value="FEMABX"/>
    <property type="match status" value="1"/>
</dbReference>
<comment type="caution">
    <text evidence="8">The sequence shown here is derived from an EMBL/GenBank/DDBJ whole genome shotgun (WGS) entry which is preliminary data.</text>
</comment>
<dbReference type="Proteomes" id="UP000241247">
    <property type="component" value="Unassembled WGS sequence"/>
</dbReference>
<dbReference type="RefSeq" id="WP_170115811.1">
    <property type="nucleotide sequence ID" value="NZ_JBHEEX010000001.1"/>
</dbReference>
<evidence type="ECO:0000256" key="3">
    <source>
        <dbReference type="ARBA" id="ARBA00022960"/>
    </source>
</evidence>
<dbReference type="InterPro" id="IPR003447">
    <property type="entry name" value="FEMABX"/>
</dbReference>
<evidence type="ECO:0000313" key="8">
    <source>
        <dbReference type="EMBL" id="PTM97655.1"/>
    </source>
</evidence>
<dbReference type="AlphaFoldDB" id="A0A2T5BFA4"/>
<keyword evidence="9" id="KW-1185">Reference proteome</keyword>
<dbReference type="PANTHER" id="PTHR36174">
    <property type="entry name" value="LIPID II:GLYCINE GLYCYLTRANSFERASE"/>
    <property type="match status" value="1"/>
</dbReference>
<dbReference type="GO" id="GO:0009252">
    <property type="term" value="P:peptidoglycan biosynthetic process"/>
    <property type="evidence" value="ECO:0007669"/>
    <property type="project" value="UniProtKB-KW"/>
</dbReference>
<accession>A0A2T5BFA4</accession>
<evidence type="ECO:0000256" key="5">
    <source>
        <dbReference type="ARBA" id="ARBA00023315"/>
    </source>
</evidence>
<dbReference type="PANTHER" id="PTHR36174:SF1">
    <property type="entry name" value="LIPID II:GLYCINE GLYCYLTRANSFERASE"/>
    <property type="match status" value="1"/>
</dbReference>
<keyword evidence="2 8" id="KW-0808">Transferase</keyword>
<feature type="domain" description="BioF2-like acetyltransferase" evidence="7">
    <location>
        <begin position="164"/>
        <end position="300"/>
    </location>
</feature>
<keyword evidence="5" id="KW-0012">Acyltransferase</keyword>
<keyword evidence="3" id="KW-0133">Cell shape</keyword>
<evidence type="ECO:0000256" key="4">
    <source>
        <dbReference type="ARBA" id="ARBA00022984"/>
    </source>
</evidence>
<dbReference type="GO" id="GO:0016755">
    <property type="term" value="F:aminoacyltransferase activity"/>
    <property type="evidence" value="ECO:0007669"/>
    <property type="project" value="InterPro"/>
</dbReference>
<keyword evidence="6" id="KW-0961">Cell wall biogenesis/degradation</keyword>
<dbReference type="InterPro" id="IPR038740">
    <property type="entry name" value="BioF2-like_GNAT_dom"/>
</dbReference>
<organism evidence="8 9">
    <name type="scientific">Mycoplana dimorpha</name>
    <dbReference type="NCBI Taxonomy" id="28320"/>
    <lineage>
        <taxon>Bacteria</taxon>
        <taxon>Pseudomonadati</taxon>
        <taxon>Pseudomonadota</taxon>
        <taxon>Alphaproteobacteria</taxon>
        <taxon>Hyphomicrobiales</taxon>
        <taxon>Rhizobiaceae</taxon>
        <taxon>Mycoplana</taxon>
    </lineage>
</organism>
<evidence type="ECO:0000313" key="9">
    <source>
        <dbReference type="Proteomes" id="UP000241247"/>
    </source>
</evidence>
<name>A0A2T5BFA4_MYCDI</name>